<comment type="similarity">
    <text evidence="1">Belongs to the HscB family.</text>
</comment>
<dbReference type="Pfam" id="PF00226">
    <property type="entry name" value="DnaJ"/>
    <property type="match status" value="1"/>
</dbReference>
<dbReference type="InterPro" id="IPR004640">
    <property type="entry name" value="HscB"/>
</dbReference>
<dbReference type="PANTHER" id="PTHR14021">
    <property type="entry name" value="IRON-SULFUR CLUSTER CO-CHAPERONE PROTEIN HSCB"/>
    <property type="match status" value="1"/>
</dbReference>
<accession>A0ABD3PJU4</accession>
<dbReference type="AlphaFoldDB" id="A0ABD3PJU4"/>
<feature type="domain" description="J" evidence="3">
    <location>
        <begin position="1"/>
        <end position="60"/>
    </location>
</feature>
<proteinExistence type="inferred from homology"/>
<dbReference type="SUPFAM" id="SSF46565">
    <property type="entry name" value="Chaperone J-domain"/>
    <property type="match status" value="1"/>
</dbReference>
<dbReference type="Gene3D" id="1.10.287.110">
    <property type="entry name" value="DnaJ domain"/>
    <property type="match status" value="1"/>
</dbReference>
<dbReference type="PROSITE" id="PS50076">
    <property type="entry name" value="DNAJ_2"/>
    <property type="match status" value="1"/>
</dbReference>
<dbReference type="InterPro" id="IPR001623">
    <property type="entry name" value="DnaJ_domain"/>
</dbReference>
<dbReference type="SUPFAM" id="SSF47144">
    <property type="entry name" value="HSC20 (HSCB), C-terminal oligomerisation domain"/>
    <property type="match status" value="1"/>
</dbReference>
<dbReference type="EMBL" id="JALLPJ020000591">
    <property type="protein sequence ID" value="KAL3787939.1"/>
    <property type="molecule type" value="Genomic_DNA"/>
</dbReference>
<name>A0ABD3PJU4_9STRA</name>
<evidence type="ECO:0000256" key="2">
    <source>
        <dbReference type="ARBA" id="ARBA00023186"/>
    </source>
</evidence>
<protein>
    <recommendedName>
        <fullName evidence="3">J domain-containing protein</fullName>
    </recommendedName>
</protein>
<keyword evidence="2" id="KW-0143">Chaperone</keyword>
<evidence type="ECO:0000256" key="1">
    <source>
        <dbReference type="ARBA" id="ARBA00010476"/>
    </source>
</evidence>
<dbReference type="Gene3D" id="1.20.1280.20">
    <property type="entry name" value="HscB, C-terminal domain"/>
    <property type="match status" value="1"/>
</dbReference>
<dbReference type="InterPro" id="IPR036386">
    <property type="entry name" value="HscB_C_sf"/>
</dbReference>
<dbReference type="InterPro" id="IPR036869">
    <property type="entry name" value="J_dom_sf"/>
</dbReference>
<dbReference type="NCBIfam" id="TIGR00714">
    <property type="entry name" value="hscB"/>
    <property type="match status" value="1"/>
</dbReference>
<comment type="caution">
    <text evidence="4">The sequence shown here is derived from an EMBL/GenBank/DDBJ whole genome shotgun (WGS) entry which is preliminary data.</text>
</comment>
<dbReference type="InterPro" id="IPR009073">
    <property type="entry name" value="HscB_oligo_C"/>
</dbReference>
<dbReference type="Proteomes" id="UP001530400">
    <property type="component" value="Unassembled WGS sequence"/>
</dbReference>
<sequence>MHHLQQSFAISPTDLKDRYKSLMMELHPDRHSGNNSDKDSKAAGATQVTHAYDVLANPLSRALHLLELNGSSIDEGDASIIPPSILMEVMELREQIEQNTTDEELRPLLHECRTKQSELCHELTRAFQEGDVTEAKYLTSCLQYWSRIEERILDKITEV</sequence>
<gene>
    <name evidence="4" type="ORF">ACHAWO_001088</name>
</gene>
<organism evidence="4 5">
    <name type="scientific">Cyclotella atomus</name>
    <dbReference type="NCBI Taxonomy" id="382360"/>
    <lineage>
        <taxon>Eukaryota</taxon>
        <taxon>Sar</taxon>
        <taxon>Stramenopiles</taxon>
        <taxon>Ochrophyta</taxon>
        <taxon>Bacillariophyta</taxon>
        <taxon>Coscinodiscophyceae</taxon>
        <taxon>Thalassiosirophycidae</taxon>
        <taxon>Stephanodiscales</taxon>
        <taxon>Stephanodiscaceae</taxon>
        <taxon>Cyclotella</taxon>
    </lineage>
</organism>
<evidence type="ECO:0000313" key="4">
    <source>
        <dbReference type="EMBL" id="KAL3787939.1"/>
    </source>
</evidence>
<dbReference type="PANTHER" id="PTHR14021:SF15">
    <property type="entry name" value="IRON-SULFUR CLUSTER CO-CHAPERONE PROTEIN HSCB"/>
    <property type="match status" value="1"/>
</dbReference>
<reference evidence="4 5" key="1">
    <citation type="submission" date="2024-10" db="EMBL/GenBank/DDBJ databases">
        <title>Updated reference genomes for cyclostephanoid diatoms.</title>
        <authorList>
            <person name="Roberts W.R."/>
            <person name="Alverson A.J."/>
        </authorList>
    </citation>
    <scope>NUCLEOTIDE SEQUENCE [LARGE SCALE GENOMIC DNA]</scope>
    <source>
        <strain evidence="4 5">AJA010-31</strain>
    </source>
</reference>
<evidence type="ECO:0000259" key="3">
    <source>
        <dbReference type="PROSITE" id="PS50076"/>
    </source>
</evidence>
<keyword evidence="5" id="KW-1185">Reference proteome</keyword>
<evidence type="ECO:0000313" key="5">
    <source>
        <dbReference type="Proteomes" id="UP001530400"/>
    </source>
</evidence>
<dbReference type="Pfam" id="PF07743">
    <property type="entry name" value="HSCB_C"/>
    <property type="match status" value="1"/>
</dbReference>